<name>A0ABP0FYC9_CLALP</name>
<comment type="caution">
    <text evidence="2">The sequence shown here is derived from an EMBL/GenBank/DDBJ whole genome shotgun (WGS) entry which is preliminary data.</text>
</comment>
<evidence type="ECO:0000313" key="3">
    <source>
        <dbReference type="Proteomes" id="UP001642483"/>
    </source>
</evidence>
<gene>
    <name evidence="2" type="ORF">CVLEPA_LOCUS15301</name>
</gene>
<sequence length="256" mass="28717">MSIKVIQKAVKEDITLVKLPPHISAGFKVTGIFPLNPYKFPEHGFDPRLLKRYQRWVEDGKPVTDWEEIITLAQSMSKKAYHLRQINTTKKPSQPVRSVATLPLSTSSPVSIQSSTTSSTTCTCSVCVKLGPKPALVSGKEWIVTWSLIDKASSSTPSPSNRSSEEIMLNKMKGLVRNNSARKRQKIDFKARTVLNKESLRKIQRKKEKEDRTKKRLSALKMKKKSDESTQSTRRRHISSSSDDSGDEGNTEGECG</sequence>
<reference evidence="2 3" key="1">
    <citation type="submission" date="2024-02" db="EMBL/GenBank/DDBJ databases">
        <authorList>
            <person name="Daric V."/>
            <person name="Darras S."/>
        </authorList>
    </citation>
    <scope>NUCLEOTIDE SEQUENCE [LARGE SCALE GENOMIC DNA]</scope>
</reference>
<feature type="compositionally biased region" description="Acidic residues" evidence="1">
    <location>
        <begin position="244"/>
        <end position="256"/>
    </location>
</feature>
<protein>
    <submittedName>
        <fullName evidence="2">Uncharacterized protein</fullName>
    </submittedName>
</protein>
<accession>A0ABP0FYC9</accession>
<evidence type="ECO:0000313" key="2">
    <source>
        <dbReference type="EMBL" id="CAK8684313.1"/>
    </source>
</evidence>
<evidence type="ECO:0000256" key="1">
    <source>
        <dbReference type="SAM" id="MobiDB-lite"/>
    </source>
</evidence>
<proteinExistence type="predicted"/>
<dbReference type="EMBL" id="CAWYQH010000097">
    <property type="protein sequence ID" value="CAK8684313.1"/>
    <property type="molecule type" value="Genomic_DNA"/>
</dbReference>
<dbReference type="Proteomes" id="UP001642483">
    <property type="component" value="Unassembled WGS sequence"/>
</dbReference>
<organism evidence="2 3">
    <name type="scientific">Clavelina lepadiformis</name>
    <name type="common">Light-bulb sea squirt</name>
    <name type="synonym">Ascidia lepadiformis</name>
    <dbReference type="NCBI Taxonomy" id="159417"/>
    <lineage>
        <taxon>Eukaryota</taxon>
        <taxon>Metazoa</taxon>
        <taxon>Chordata</taxon>
        <taxon>Tunicata</taxon>
        <taxon>Ascidiacea</taxon>
        <taxon>Aplousobranchia</taxon>
        <taxon>Clavelinidae</taxon>
        <taxon>Clavelina</taxon>
    </lineage>
</organism>
<keyword evidence="3" id="KW-1185">Reference proteome</keyword>
<feature type="compositionally biased region" description="Basic residues" evidence="1">
    <location>
        <begin position="214"/>
        <end position="224"/>
    </location>
</feature>
<feature type="region of interest" description="Disordered" evidence="1">
    <location>
        <begin position="202"/>
        <end position="256"/>
    </location>
</feature>